<dbReference type="PANTHER" id="PTHR47326">
    <property type="entry name" value="TRANSPOSABLE ELEMENT TC3 TRANSPOSASE-LIKE PROTEIN"/>
    <property type="match status" value="1"/>
</dbReference>
<dbReference type="InterPro" id="IPR036397">
    <property type="entry name" value="RNaseH_sf"/>
</dbReference>
<feature type="non-terminal residue" evidence="1">
    <location>
        <position position="1"/>
    </location>
</feature>
<evidence type="ECO:0000313" key="2">
    <source>
        <dbReference type="Proteomes" id="UP000000311"/>
    </source>
</evidence>
<dbReference type="OMA" id="MICRINE"/>
<evidence type="ECO:0000313" key="1">
    <source>
        <dbReference type="EMBL" id="EFN61869.1"/>
    </source>
</evidence>
<name>E2AXH1_CAMFO</name>
<dbReference type="GO" id="GO:0003676">
    <property type="term" value="F:nucleic acid binding"/>
    <property type="evidence" value="ECO:0007669"/>
    <property type="project" value="InterPro"/>
</dbReference>
<dbReference type="EMBL" id="GL443577">
    <property type="protein sequence ID" value="EFN61869.1"/>
    <property type="molecule type" value="Genomic_DNA"/>
</dbReference>
<accession>E2AXH1</accession>
<dbReference type="Gene3D" id="3.30.420.10">
    <property type="entry name" value="Ribonuclease H-like superfamily/Ribonuclease H"/>
    <property type="match status" value="1"/>
</dbReference>
<organism evidence="2">
    <name type="scientific">Camponotus floridanus</name>
    <name type="common">Florida carpenter ant</name>
    <dbReference type="NCBI Taxonomy" id="104421"/>
    <lineage>
        <taxon>Eukaryota</taxon>
        <taxon>Metazoa</taxon>
        <taxon>Ecdysozoa</taxon>
        <taxon>Arthropoda</taxon>
        <taxon>Hexapoda</taxon>
        <taxon>Insecta</taxon>
        <taxon>Pterygota</taxon>
        <taxon>Neoptera</taxon>
        <taxon>Endopterygota</taxon>
        <taxon>Hymenoptera</taxon>
        <taxon>Apocrita</taxon>
        <taxon>Aculeata</taxon>
        <taxon>Formicoidea</taxon>
        <taxon>Formicidae</taxon>
        <taxon>Formicinae</taxon>
        <taxon>Camponotus</taxon>
    </lineage>
</organism>
<dbReference type="InParanoid" id="E2AXH1"/>
<proteinExistence type="predicted"/>
<gene>
    <name evidence="1" type="ORF">EAG_11062</name>
</gene>
<dbReference type="Proteomes" id="UP000000311">
    <property type="component" value="Unassembled WGS sequence"/>
</dbReference>
<dbReference type="AlphaFoldDB" id="E2AXH1"/>
<protein>
    <submittedName>
        <fullName evidence="1">Uncharacterized protein</fullName>
    </submittedName>
</protein>
<sequence length="70" mass="8146">PDLTVLDYYLWGRIKDLVYRERTTTRDNMICRINEAIQSLDVDEILRAANSFQNKVDACIAENGAQFEHI</sequence>
<feature type="non-terminal residue" evidence="1">
    <location>
        <position position="70"/>
    </location>
</feature>
<reference evidence="1 2" key="1">
    <citation type="journal article" date="2010" name="Science">
        <title>Genomic comparison of the ants Camponotus floridanus and Harpegnathos saltator.</title>
        <authorList>
            <person name="Bonasio R."/>
            <person name="Zhang G."/>
            <person name="Ye C."/>
            <person name="Mutti N.S."/>
            <person name="Fang X."/>
            <person name="Qin N."/>
            <person name="Donahue G."/>
            <person name="Yang P."/>
            <person name="Li Q."/>
            <person name="Li C."/>
            <person name="Zhang P."/>
            <person name="Huang Z."/>
            <person name="Berger S.L."/>
            <person name="Reinberg D."/>
            <person name="Wang J."/>
            <person name="Liebig J."/>
        </authorList>
    </citation>
    <scope>NUCLEOTIDE SEQUENCE [LARGE SCALE GENOMIC DNA]</scope>
    <source>
        <strain evidence="2">C129</strain>
    </source>
</reference>
<keyword evidence="2" id="KW-1185">Reference proteome</keyword>
<dbReference type="PANTHER" id="PTHR47326:SF1">
    <property type="entry name" value="HTH PSQ-TYPE DOMAIN-CONTAINING PROTEIN"/>
    <property type="match status" value="1"/>
</dbReference>